<dbReference type="EMBL" id="BBPA01000064">
    <property type="protein sequence ID" value="GAL94822.1"/>
    <property type="molecule type" value="Genomic_DNA"/>
</dbReference>
<sequence length="48" mass="5489">MASTKINWNDPQSKISRYFSVSEVTKNDPRRIPPTGSDIEREILGVVR</sequence>
<accession>A0A0A1VZ32</accession>
<evidence type="ECO:0000313" key="1">
    <source>
        <dbReference type="EMBL" id="GAL94822.1"/>
    </source>
</evidence>
<evidence type="ECO:0000313" key="3">
    <source>
        <dbReference type="Proteomes" id="UP000030321"/>
    </source>
</evidence>
<dbReference type="Proteomes" id="UP000030321">
    <property type="component" value="Unassembled WGS sequence"/>
</dbReference>
<reference evidence="3" key="1">
    <citation type="journal article" date="2015" name="Genome">
        <title>Whole Genome Sequence of the Non-Microcystin-Producing Microcystis aeruginosa Strain NIES-44.</title>
        <authorList>
            <person name="Okano K."/>
            <person name="Miyata N."/>
            <person name="Ozaki Y."/>
        </authorList>
    </citation>
    <scope>NUCLEOTIDE SEQUENCE [LARGE SCALE GENOMIC DNA]</scope>
    <source>
        <strain evidence="3">NIES-44</strain>
    </source>
</reference>
<organism evidence="2 3">
    <name type="scientific">Microcystis aeruginosa NIES-44</name>
    <dbReference type="NCBI Taxonomy" id="449439"/>
    <lineage>
        <taxon>Bacteria</taxon>
        <taxon>Bacillati</taxon>
        <taxon>Cyanobacteriota</taxon>
        <taxon>Cyanophyceae</taxon>
        <taxon>Oscillatoriophycideae</taxon>
        <taxon>Chroococcales</taxon>
        <taxon>Microcystaceae</taxon>
        <taxon>Microcystis</taxon>
    </lineage>
</organism>
<reference evidence="2" key="2">
    <citation type="journal article" date="2015" name="Genome Announc.">
        <title>Whole Genome Sequence of the Non-Microcystin-Producing Microcystis aeruginosa Strain NIES-44.</title>
        <authorList>
            <person name="Okano K."/>
            <person name="Miyata N."/>
            <person name="Ozaki Y."/>
        </authorList>
    </citation>
    <scope>NUCLEOTIDE SEQUENCE</scope>
    <source>
        <strain evidence="2">NIES-44</strain>
    </source>
</reference>
<proteinExistence type="predicted"/>
<dbReference type="RefSeq" id="WP_190381879.1">
    <property type="nucleotide sequence ID" value="NZ_BBPA01000064.1"/>
</dbReference>
<dbReference type="EMBL" id="BBPA01000065">
    <property type="protein sequence ID" value="GAL94829.1"/>
    <property type="molecule type" value="Genomic_DNA"/>
</dbReference>
<comment type="caution">
    <text evidence="2">The sequence shown here is derived from an EMBL/GenBank/DDBJ whole genome shotgun (WGS) entry which is preliminary data.</text>
</comment>
<protein>
    <submittedName>
        <fullName evidence="2">Uncharacterized protein</fullName>
    </submittedName>
</protein>
<evidence type="ECO:0000313" key="2">
    <source>
        <dbReference type="EMBL" id="GAL94829.1"/>
    </source>
</evidence>
<dbReference type="AlphaFoldDB" id="A0A0A1VZ32"/>
<gene>
    <name evidence="1" type="ORF">N44_03677</name>
    <name evidence="2" type="ORF">N44_03684</name>
</gene>
<name>A0A0A1VZ32_MICAE</name>